<organism evidence="2 3">
    <name type="scientific">Brevundimonas vesicularis</name>
    <name type="common">Pseudomonas vesicularis</name>
    <dbReference type="NCBI Taxonomy" id="41276"/>
    <lineage>
        <taxon>Bacteria</taxon>
        <taxon>Pseudomonadati</taxon>
        <taxon>Pseudomonadota</taxon>
        <taxon>Alphaproteobacteria</taxon>
        <taxon>Caulobacterales</taxon>
        <taxon>Caulobacteraceae</taxon>
        <taxon>Brevundimonas</taxon>
    </lineage>
</organism>
<dbReference type="GO" id="GO:0003677">
    <property type="term" value="F:DNA binding"/>
    <property type="evidence" value="ECO:0007669"/>
    <property type="project" value="InterPro"/>
</dbReference>
<accession>A0A2X1BIE2</accession>
<dbReference type="SUPFAM" id="SSF46894">
    <property type="entry name" value="C-terminal effector domain of the bipartite response regulators"/>
    <property type="match status" value="1"/>
</dbReference>
<name>A0A2X1BIE2_BREVE</name>
<dbReference type="Gene3D" id="1.10.10.10">
    <property type="entry name" value="Winged helix-like DNA-binding domain superfamily/Winged helix DNA-binding domain"/>
    <property type="match status" value="1"/>
</dbReference>
<evidence type="ECO:0000256" key="1">
    <source>
        <dbReference type="SAM" id="Coils"/>
    </source>
</evidence>
<protein>
    <submittedName>
        <fullName evidence="2">Uncharacterized protein</fullName>
    </submittedName>
</protein>
<keyword evidence="1" id="KW-0175">Coiled coil</keyword>
<feature type="coiled-coil region" evidence="1">
    <location>
        <begin position="5"/>
        <end position="32"/>
    </location>
</feature>
<dbReference type="AlphaFoldDB" id="A0A2X1BIE2"/>
<proteinExistence type="predicted"/>
<dbReference type="Proteomes" id="UP000251186">
    <property type="component" value="Unassembled WGS sequence"/>
</dbReference>
<dbReference type="EMBL" id="UAQP01000014">
    <property type="protein sequence ID" value="SPU55889.1"/>
    <property type="molecule type" value="Genomic_DNA"/>
</dbReference>
<evidence type="ECO:0000313" key="3">
    <source>
        <dbReference type="Proteomes" id="UP000251186"/>
    </source>
</evidence>
<dbReference type="InterPro" id="IPR016032">
    <property type="entry name" value="Sig_transdc_resp-reg_C-effctor"/>
</dbReference>
<evidence type="ECO:0000313" key="2">
    <source>
        <dbReference type="EMBL" id="SPU55889.1"/>
    </source>
</evidence>
<reference evidence="2 3" key="1">
    <citation type="submission" date="2018-06" db="EMBL/GenBank/DDBJ databases">
        <authorList>
            <consortium name="Pathogen Informatics"/>
            <person name="Doyle S."/>
        </authorList>
    </citation>
    <scope>NUCLEOTIDE SEQUENCE [LARGE SCALE GENOMIC DNA]</scope>
    <source>
        <strain evidence="2 3">NCTC11166</strain>
    </source>
</reference>
<dbReference type="GO" id="GO:0006355">
    <property type="term" value="P:regulation of DNA-templated transcription"/>
    <property type="evidence" value="ECO:0007669"/>
    <property type="project" value="InterPro"/>
</dbReference>
<sequence length="145" mass="16036">MCERCDLLAAELAQMKDELAEWRRQASEERSVVVHGEVRDRWSRTLRLAPLLSQAVILLVEREGRAVRYDAIARATCRHFDDLADPCASAKVTVHKVRRAMAAVGINDGIETVWGVGYRMRPNAAAALRRVVFGPEAPSIVGVAA</sequence>
<gene>
    <name evidence="2" type="ORF">NCTC11166_03292</name>
</gene>
<dbReference type="InterPro" id="IPR036388">
    <property type="entry name" value="WH-like_DNA-bd_sf"/>
</dbReference>